<gene>
    <name evidence="2" type="ORF">E2562_037879</name>
</gene>
<feature type="compositionally biased region" description="Polar residues" evidence="1">
    <location>
        <begin position="13"/>
        <end position="26"/>
    </location>
</feature>
<evidence type="ECO:0000313" key="2">
    <source>
        <dbReference type="EMBL" id="KAF0915695.1"/>
    </source>
</evidence>
<feature type="region of interest" description="Disordered" evidence="1">
    <location>
        <begin position="66"/>
        <end position="123"/>
    </location>
</feature>
<protein>
    <submittedName>
        <fullName evidence="2">Uncharacterized protein</fullName>
    </submittedName>
</protein>
<keyword evidence="3" id="KW-1185">Reference proteome</keyword>
<accession>A0A6G1DS82</accession>
<name>A0A6G1DS82_9ORYZ</name>
<feature type="region of interest" description="Disordered" evidence="1">
    <location>
        <begin position="1"/>
        <end position="28"/>
    </location>
</feature>
<evidence type="ECO:0000313" key="3">
    <source>
        <dbReference type="Proteomes" id="UP000479710"/>
    </source>
</evidence>
<feature type="compositionally biased region" description="Basic and acidic residues" evidence="1">
    <location>
        <begin position="111"/>
        <end position="123"/>
    </location>
</feature>
<evidence type="ECO:0000256" key="1">
    <source>
        <dbReference type="SAM" id="MobiDB-lite"/>
    </source>
</evidence>
<dbReference type="AlphaFoldDB" id="A0A6G1DS82"/>
<dbReference type="Proteomes" id="UP000479710">
    <property type="component" value="Unassembled WGS sequence"/>
</dbReference>
<proteinExistence type="predicted"/>
<dbReference type="EMBL" id="SPHZ02000006">
    <property type="protein sequence ID" value="KAF0915695.1"/>
    <property type="molecule type" value="Genomic_DNA"/>
</dbReference>
<sequence>MAADQDMEYPADATQQPQQALPQWDTTGAAAWETEYPIDAPSRHHRHGRRLGDWLHLAAIEVRLVKREQASGATTGRRVPGPLIGRQSTHPMPPSRSNGRSTASNSYSGHRQQEDDTGNPKRD</sequence>
<feature type="compositionally biased region" description="Polar residues" evidence="1">
    <location>
        <begin position="86"/>
        <end position="110"/>
    </location>
</feature>
<reference evidence="2 3" key="1">
    <citation type="submission" date="2019-11" db="EMBL/GenBank/DDBJ databases">
        <title>Whole genome sequence of Oryza granulata.</title>
        <authorList>
            <person name="Li W."/>
        </authorList>
    </citation>
    <scope>NUCLEOTIDE SEQUENCE [LARGE SCALE GENOMIC DNA]</scope>
    <source>
        <strain evidence="3">cv. Menghai</strain>
        <tissue evidence="2">Leaf</tissue>
    </source>
</reference>
<comment type="caution">
    <text evidence="2">The sequence shown here is derived from an EMBL/GenBank/DDBJ whole genome shotgun (WGS) entry which is preliminary data.</text>
</comment>
<organism evidence="2 3">
    <name type="scientific">Oryza meyeriana var. granulata</name>
    <dbReference type="NCBI Taxonomy" id="110450"/>
    <lineage>
        <taxon>Eukaryota</taxon>
        <taxon>Viridiplantae</taxon>
        <taxon>Streptophyta</taxon>
        <taxon>Embryophyta</taxon>
        <taxon>Tracheophyta</taxon>
        <taxon>Spermatophyta</taxon>
        <taxon>Magnoliopsida</taxon>
        <taxon>Liliopsida</taxon>
        <taxon>Poales</taxon>
        <taxon>Poaceae</taxon>
        <taxon>BOP clade</taxon>
        <taxon>Oryzoideae</taxon>
        <taxon>Oryzeae</taxon>
        <taxon>Oryzinae</taxon>
        <taxon>Oryza</taxon>
        <taxon>Oryza meyeriana</taxon>
    </lineage>
</organism>